<dbReference type="PANTHER" id="PTHR10048:SF14">
    <property type="entry name" value="LD28067P"/>
    <property type="match status" value="1"/>
</dbReference>
<dbReference type="SUPFAM" id="SSF56112">
    <property type="entry name" value="Protein kinase-like (PK-like)"/>
    <property type="match status" value="1"/>
</dbReference>
<dbReference type="InterPro" id="IPR000403">
    <property type="entry name" value="PI3/4_kinase_cat_dom"/>
</dbReference>
<keyword evidence="6" id="KW-1185">Reference proteome</keyword>
<dbReference type="OrthoDB" id="67688at2759"/>
<dbReference type="SMART" id="SM00146">
    <property type="entry name" value="PI3Kc"/>
    <property type="match status" value="1"/>
</dbReference>
<dbReference type="GO" id="GO:0005737">
    <property type="term" value="C:cytoplasm"/>
    <property type="evidence" value="ECO:0007669"/>
    <property type="project" value="TreeGrafter"/>
</dbReference>
<dbReference type="GO" id="GO:0043491">
    <property type="term" value="P:phosphatidylinositol 3-kinase/protein kinase B signal transduction"/>
    <property type="evidence" value="ECO:0007669"/>
    <property type="project" value="TreeGrafter"/>
</dbReference>
<dbReference type="KEGG" id="aaf:AURANDRAFT_5081"/>
<dbReference type="PROSITE" id="PS00915">
    <property type="entry name" value="PI3_4_KINASE_1"/>
    <property type="match status" value="1"/>
</dbReference>
<sequence length="219" mass="24300">PCMPGKRVGRICPDKCRVLSSKAAPMLLIFDDAEFGVRDGPGQPKQLAIFKTRDDLRQDAAMLQSMRQMDALWLNAGHECWLRTYTVAATDVDVGWIEVVRGAKETAEIQSVWGSGAMGAFQNNTLNSYLVEHNDDPKMYQGAQERFCASCAACCVSTYVLGIADRHNGNIMLSTDGRLFHIDFGHVLGHFKKIKGTGIKREKTKLVLTPEMMFVINEG</sequence>
<keyword evidence="2" id="KW-0418">Kinase</keyword>
<dbReference type="InParanoid" id="F0YMP0"/>
<dbReference type="EMBL" id="GL833643">
    <property type="protein sequence ID" value="EGB02289.1"/>
    <property type="molecule type" value="Genomic_DNA"/>
</dbReference>
<dbReference type="InterPro" id="IPR036940">
    <property type="entry name" value="PI3/4_kinase_cat_sf"/>
</dbReference>
<name>F0YMP0_AURAN</name>
<dbReference type="AlphaFoldDB" id="F0YMP0"/>
<accession>F0YMP0</accession>
<protein>
    <recommendedName>
        <fullName evidence="3">PI3K/PI4K catalytic domain-containing protein</fullName>
    </recommendedName>
</protein>
<dbReference type="InterPro" id="IPR018936">
    <property type="entry name" value="PI3/4_kinase_CS"/>
</dbReference>
<dbReference type="GO" id="GO:0016303">
    <property type="term" value="F:1-phosphatidylinositol-3-kinase activity"/>
    <property type="evidence" value="ECO:0007669"/>
    <property type="project" value="TreeGrafter"/>
</dbReference>
<evidence type="ECO:0000259" key="3">
    <source>
        <dbReference type="PROSITE" id="PS50290"/>
    </source>
</evidence>
<dbReference type="GO" id="GO:0035005">
    <property type="term" value="F:1-phosphatidylinositol-4-phosphate 3-kinase activity"/>
    <property type="evidence" value="ECO:0007669"/>
    <property type="project" value="TreeGrafter"/>
</dbReference>
<dbReference type="PROSITE" id="PS00916">
    <property type="entry name" value="PI3_4_KINASE_2"/>
    <property type="match status" value="1"/>
</dbReference>
<organism evidence="6">
    <name type="scientific">Aureococcus anophagefferens</name>
    <name type="common">Harmful bloom alga</name>
    <dbReference type="NCBI Taxonomy" id="44056"/>
    <lineage>
        <taxon>Eukaryota</taxon>
        <taxon>Sar</taxon>
        <taxon>Stramenopiles</taxon>
        <taxon>Ochrophyta</taxon>
        <taxon>Pelagophyceae</taxon>
        <taxon>Pelagomonadales</taxon>
        <taxon>Pelagomonadaceae</taxon>
        <taxon>Aureococcus</taxon>
    </lineage>
</organism>
<dbReference type="GO" id="GO:0005942">
    <property type="term" value="C:phosphatidylinositol 3-kinase complex"/>
    <property type="evidence" value="ECO:0007669"/>
    <property type="project" value="TreeGrafter"/>
</dbReference>
<dbReference type="PANTHER" id="PTHR10048">
    <property type="entry name" value="PHOSPHATIDYLINOSITOL KINASE"/>
    <property type="match status" value="1"/>
</dbReference>
<dbReference type="InterPro" id="IPR011009">
    <property type="entry name" value="Kinase-like_dom_sf"/>
</dbReference>
<dbReference type="InterPro" id="IPR015433">
    <property type="entry name" value="PI3/4_kinase"/>
</dbReference>
<dbReference type="Proteomes" id="UP000002729">
    <property type="component" value="Unassembled WGS sequence"/>
</dbReference>
<feature type="domain" description="PI3K/PI4K catalytic" evidence="3">
    <location>
        <begin position="12"/>
        <end position="219"/>
    </location>
</feature>
<dbReference type="PROSITE" id="PS50290">
    <property type="entry name" value="PI3_4_KINASE_3"/>
    <property type="match status" value="1"/>
</dbReference>
<feature type="non-terminal residue" evidence="5">
    <location>
        <position position="1"/>
    </location>
</feature>
<evidence type="ECO:0000256" key="2">
    <source>
        <dbReference type="ARBA" id="ARBA00022777"/>
    </source>
</evidence>
<gene>
    <name evidence="5" type="ORF">AURANDRAFT_5081</name>
    <name evidence="4" type="ORF">AURANDRAFT_8400</name>
</gene>
<evidence type="ECO:0000256" key="1">
    <source>
        <dbReference type="ARBA" id="ARBA00022679"/>
    </source>
</evidence>
<evidence type="ECO:0000313" key="5">
    <source>
        <dbReference type="EMBL" id="EGB03601.1"/>
    </source>
</evidence>
<evidence type="ECO:0000313" key="6">
    <source>
        <dbReference type="Proteomes" id="UP000002729"/>
    </source>
</evidence>
<dbReference type="OMA" id="YECIATE"/>
<dbReference type="RefSeq" id="XP_009043012.1">
    <property type="nucleotide sequence ID" value="XM_009044764.1"/>
</dbReference>
<dbReference type="GO" id="GO:0005886">
    <property type="term" value="C:plasma membrane"/>
    <property type="evidence" value="ECO:0007669"/>
    <property type="project" value="TreeGrafter"/>
</dbReference>
<dbReference type="Gene3D" id="3.30.1010.10">
    <property type="entry name" value="Phosphatidylinositol 3-kinase Catalytic Subunit, Chain A, domain 4"/>
    <property type="match status" value="1"/>
</dbReference>
<dbReference type="RefSeq" id="XP_009041677.1">
    <property type="nucleotide sequence ID" value="XM_009043429.1"/>
</dbReference>
<dbReference type="GeneID" id="20222108"/>
<dbReference type="Pfam" id="PF00454">
    <property type="entry name" value="PI3_PI4_kinase"/>
    <property type="match status" value="1"/>
</dbReference>
<dbReference type="GO" id="GO:0016477">
    <property type="term" value="P:cell migration"/>
    <property type="evidence" value="ECO:0007669"/>
    <property type="project" value="TreeGrafter"/>
</dbReference>
<reference evidence="5 6" key="1">
    <citation type="journal article" date="2011" name="Proc. Natl. Acad. Sci. U.S.A.">
        <title>Niche of harmful alga Aureococcus anophagefferens revealed through ecogenomics.</title>
        <authorList>
            <person name="Gobler C.J."/>
            <person name="Berry D.L."/>
            <person name="Dyhrman S.T."/>
            <person name="Wilhelm S.W."/>
            <person name="Salamov A."/>
            <person name="Lobanov A.V."/>
            <person name="Zhang Y."/>
            <person name="Collier J.L."/>
            <person name="Wurch L.L."/>
            <person name="Kustka A.B."/>
            <person name="Dill B.D."/>
            <person name="Shah M."/>
            <person name="VerBerkmoes N.C."/>
            <person name="Kuo A."/>
            <person name="Terry A."/>
            <person name="Pangilinan J."/>
            <person name="Lindquist E.A."/>
            <person name="Lucas S."/>
            <person name="Paulsen I.T."/>
            <person name="Hattenrath-Lehmann T.K."/>
            <person name="Talmage S.C."/>
            <person name="Walker E.A."/>
            <person name="Koch F."/>
            <person name="Burson A.M."/>
            <person name="Marcoval M.A."/>
            <person name="Tang Y.Z."/>
            <person name="Lecleir G.R."/>
            <person name="Coyne K.J."/>
            <person name="Berg G.M."/>
            <person name="Bertrand E.M."/>
            <person name="Saito M.A."/>
            <person name="Gladyshev V.N."/>
            <person name="Grigoriev I.V."/>
        </authorList>
    </citation>
    <scope>NUCLEOTIDE SEQUENCE [LARGE SCALE GENOMIC DNA]</scope>
    <source>
        <strain evidence="6">CCMP 1984</strain>
        <strain evidence="5">CCMP1984</strain>
    </source>
</reference>
<dbReference type="KEGG" id="aaf:AURANDRAFT_8400"/>
<proteinExistence type="predicted"/>
<dbReference type="GeneID" id="20229228"/>
<dbReference type="Gene3D" id="1.10.1070.11">
    <property type="entry name" value="Phosphatidylinositol 3-/4-kinase, catalytic domain"/>
    <property type="match status" value="1"/>
</dbReference>
<dbReference type="eggNOG" id="KOG0904">
    <property type="taxonomic scope" value="Eukaryota"/>
</dbReference>
<dbReference type="EMBL" id="GL833166">
    <property type="protein sequence ID" value="EGB03601.1"/>
    <property type="molecule type" value="Genomic_DNA"/>
</dbReference>
<dbReference type="GO" id="GO:0048015">
    <property type="term" value="P:phosphatidylinositol-mediated signaling"/>
    <property type="evidence" value="ECO:0007669"/>
    <property type="project" value="TreeGrafter"/>
</dbReference>
<feature type="non-terminal residue" evidence="5">
    <location>
        <position position="219"/>
    </location>
</feature>
<evidence type="ECO:0000313" key="4">
    <source>
        <dbReference type="EMBL" id="EGB02289.1"/>
    </source>
</evidence>
<keyword evidence="1" id="KW-0808">Transferase</keyword>